<protein>
    <submittedName>
        <fullName evidence="2">Uncharacterized protein</fullName>
    </submittedName>
</protein>
<dbReference type="InterPro" id="IPR044053">
    <property type="entry name" value="AsaB-like"/>
</dbReference>
<dbReference type="OrthoDB" id="412788at2759"/>
<dbReference type="STRING" id="655863.F0XQI1"/>
<reference evidence="2 3" key="1">
    <citation type="journal article" date="2011" name="Proc. Natl. Acad. Sci. U.S.A.">
        <title>Genome and transcriptome analyses of the mountain pine beetle-fungal symbiont Grosmannia clavigera, a lodgepole pine pathogen.</title>
        <authorList>
            <person name="DiGuistini S."/>
            <person name="Wang Y."/>
            <person name="Liao N.Y."/>
            <person name="Taylor G."/>
            <person name="Tanguay P."/>
            <person name="Feau N."/>
            <person name="Henrissat B."/>
            <person name="Chan S.K."/>
            <person name="Hesse-Orce U."/>
            <person name="Alamouti S.M."/>
            <person name="Tsui C.K.M."/>
            <person name="Docking R.T."/>
            <person name="Levasseur A."/>
            <person name="Haridas S."/>
            <person name="Robertson G."/>
            <person name="Birol I."/>
            <person name="Holt R.A."/>
            <person name="Marra M.A."/>
            <person name="Hamelin R.C."/>
            <person name="Hirst M."/>
            <person name="Jones S.J.M."/>
            <person name="Bohlmann J."/>
            <person name="Breuil C."/>
        </authorList>
    </citation>
    <scope>NUCLEOTIDE SEQUENCE [LARGE SCALE GENOMIC DNA]</scope>
    <source>
        <strain evidence="3">kw1407 / UAMH 11150</strain>
    </source>
</reference>
<gene>
    <name evidence="2" type="ORF">CMQ_7112</name>
</gene>
<dbReference type="PANTHER" id="PTHR34598:SF3">
    <property type="entry name" value="OXIDOREDUCTASE AN1597"/>
    <property type="match status" value="1"/>
</dbReference>
<evidence type="ECO:0000313" key="3">
    <source>
        <dbReference type="Proteomes" id="UP000007796"/>
    </source>
</evidence>
<dbReference type="EMBL" id="GL629801">
    <property type="protein sequence ID" value="EFX00110.1"/>
    <property type="molecule type" value="Genomic_DNA"/>
</dbReference>
<dbReference type="AlphaFoldDB" id="F0XQI1"/>
<dbReference type="RefSeq" id="XP_014169592.1">
    <property type="nucleotide sequence ID" value="XM_014314117.1"/>
</dbReference>
<organism evidence="3">
    <name type="scientific">Grosmannia clavigera (strain kw1407 / UAMH 11150)</name>
    <name type="common">Blue stain fungus</name>
    <name type="synonym">Graphiocladiella clavigera</name>
    <dbReference type="NCBI Taxonomy" id="655863"/>
    <lineage>
        <taxon>Eukaryota</taxon>
        <taxon>Fungi</taxon>
        <taxon>Dikarya</taxon>
        <taxon>Ascomycota</taxon>
        <taxon>Pezizomycotina</taxon>
        <taxon>Sordariomycetes</taxon>
        <taxon>Sordariomycetidae</taxon>
        <taxon>Ophiostomatales</taxon>
        <taxon>Ophiostomataceae</taxon>
        <taxon>Leptographium</taxon>
    </lineage>
</organism>
<keyword evidence="3" id="KW-1185">Reference proteome</keyword>
<comment type="similarity">
    <text evidence="1">Belongs to the asaB hydroxylase/desaturase family.</text>
</comment>
<dbReference type="InParanoid" id="F0XQI1"/>
<dbReference type="GeneID" id="25980621"/>
<dbReference type="eggNOG" id="ENOG502SRIH">
    <property type="taxonomic scope" value="Eukaryota"/>
</dbReference>
<name>F0XQI1_GROCL</name>
<proteinExistence type="inferred from homology"/>
<dbReference type="HOGENOM" id="CLU_042688_0_1_1"/>
<dbReference type="GO" id="GO:0016491">
    <property type="term" value="F:oxidoreductase activity"/>
    <property type="evidence" value="ECO:0007669"/>
    <property type="project" value="InterPro"/>
</dbReference>
<evidence type="ECO:0000256" key="1">
    <source>
        <dbReference type="ARBA" id="ARBA00023604"/>
    </source>
</evidence>
<evidence type="ECO:0000313" key="2">
    <source>
        <dbReference type="EMBL" id="EFX00110.1"/>
    </source>
</evidence>
<accession>F0XQI1</accession>
<sequence>MRLCVPAASLDIEGFAVHRLQSKMQYADFSNESTIETIYCSELEDHIVKMTGAKNVRVLDYQLRRKSPSFPYFQGKLPPRPQPSLVAHVDLTPETAENIVRELYKDTAEQILRSRYQIITWYWLPDHQTDEILVFNAFDSEALSSSPCAHGAFPLPGEHGDAPARESIDARLLVMYADIKYPAPQPQSI</sequence>
<dbReference type="PANTHER" id="PTHR34598">
    <property type="entry name" value="BLL6449 PROTEIN"/>
    <property type="match status" value="1"/>
</dbReference>
<dbReference type="Proteomes" id="UP000007796">
    <property type="component" value="Unassembled WGS sequence"/>
</dbReference>